<evidence type="ECO:0000256" key="1">
    <source>
        <dbReference type="SAM" id="MobiDB-lite"/>
    </source>
</evidence>
<evidence type="ECO:0000313" key="2">
    <source>
        <dbReference type="EMBL" id="KAJ1172374.1"/>
    </source>
</evidence>
<proteinExistence type="predicted"/>
<dbReference type="EMBL" id="JANPWB010000007">
    <property type="protein sequence ID" value="KAJ1172374.1"/>
    <property type="molecule type" value="Genomic_DNA"/>
</dbReference>
<keyword evidence="3" id="KW-1185">Reference proteome</keyword>
<accession>A0AAV7T8P8</accession>
<organism evidence="2 3">
    <name type="scientific">Pleurodeles waltl</name>
    <name type="common">Iberian ribbed newt</name>
    <dbReference type="NCBI Taxonomy" id="8319"/>
    <lineage>
        <taxon>Eukaryota</taxon>
        <taxon>Metazoa</taxon>
        <taxon>Chordata</taxon>
        <taxon>Craniata</taxon>
        <taxon>Vertebrata</taxon>
        <taxon>Euteleostomi</taxon>
        <taxon>Amphibia</taxon>
        <taxon>Batrachia</taxon>
        <taxon>Caudata</taxon>
        <taxon>Salamandroidea</taxon>
        <taxon>Salamandridae</taxon>
        <taxon>Pleurodelinae</taxon>
        <taxon>Pleurodeles</taxon>
    </lineage>
</organism>
<evidence type="ECO:0000313" key="3">
    <source>
        <dbReference type="Proteomes" id="UP001066276"/>
    </source>
</evidence>
<dbReference type="AlphaFoldDB" id="A0AAV7T8P8"/>
<dbReference type="Proteomes" id="UP001066276">
    <property type="component" value="Chromosome 4_1"/>
</dbReference>
<reference evidence="2" key="1">
    <citation type="journal article" date="2022" name="bioRxiv">
        <title>Sequencing and chromosome-scale assembly of the giantPleurodeles waltlgenome.</title>
        <authorList>
            <person name="Brown T."/>
            <person name="Elewa A."/>
            <person name="Iarovenko S."/>
            <person name="Subramanian E."/>
            <person name="Araus A.J."/>
            <person name="Petzold A."/>
            <person name="Susuki M."/>
            <person name="Suzuki K.-i.T."/>
            <person name="Hayashi T."/>
            <person name="Toyoda A."/>
            <person name="Oliveira C."/>
            <person name="Osipova E."/>
            <person name="Leigh N.D."/>
            <person name="Simon A."/>
            <person name="Yun M.H."/>
        </authorList>
    </citation>
    <scope>NUCLEOTIDE SEQUENCE</scope>
    <source>
        <strain evidence="2">20211129_DDA</strain>
        <tissue evidence="2">Liver</tissue>
    </source>
</reference>
<feature type="compositionally biased region" description="Polar residues" evidence="1">
    <location>
        <begin position="37"/>
        <end position="58"/>
    </location>
</feature>
<protein>
    <submittedName>
        <fullName evidence="2">Uncharacterized protein</fullName>
    </submittedName>
</protein>
<sequence>MQADSGYLEDYMIRLFHHVAPTLVDKNIILDRTHRLQSSDGDPLLTNRQDTMRQSPTCSDDRPPRCPDTMHLDPYTTVCCGLLPGEEAQLF</sequence>
<name>A0AAV7T8P8_PLEWA</name>
<comment type="caution">
    <text evidence="2">The sequence shown here is derived from an EMBL/GenBank/DDBJ whole genome shotgun (WGS) entry which is preliminary data.</text>
</comment>
<feature type="region of interest" description="Disordered" evidence="1">
    <location>
        <begin position="37"/>
        <end position="65"/>
    </location>
</feature>
<gene>
    <name evidence="2" type="ORF">NDU88_004221</name>
</gene>